<evidence type="ECO:0000256" key="1">
    <source>
        <dbReference type="SAM" id="SignalP"/>
    </source>
</evidence>
<dbReference type="RefSeq" id="WP_188951717.1">
    <property type="nucleotide sequence ID" value="NZ_BMIB01000002.1"/>
</dbReference>
<keyword evidence="1" id="KW-0732">Signal</keyword>
<dbReference type="Proteomes" id="UP000627292">
    <property type="component" value="Unassembled WGS sequence"/>
</dbReference>
<dbReference type="EMBL" id="BMIB01000002">
    <property type="protein sequence ID" value="GGH65238.1"/>
    <property type="molecule type" value="Genomic_DNA"/>
</dbReference>
<name>A0A917MUV9_9BACT</name>
<reference evidence="2" key="2">
    <citation type="submission" date="2020-09" db="EMBL/GenBank/DDBJ databases">
        <authorList>
            <person name="Sun Q."/>
            <person name="Zhou Y."/>
        </authorList>
    </citation>
    <scope>NUCLEOTIDE SEQUENCE</scope>
    <source>
        <strain evidence="2">CGMCC 1.15290</strain>
    </source>
</reference>
<proteinExistence type="predicted"/>
<gene>
    <name evidence="2" type="ORF">GCM10011379_18170</name>
</gene>
<organism evidence="2 3">
    <name type="scientific">Filimonas zeae</name>
    <dbReference type="NCBI Taxonomy" id="1737353"/>
    <lineage>
        <taxon>Bacteria</taxon>
        <taxon>Pseudomonadati</taxon>
        <taxon>Bacteroidota</taxon>
        <taxon>Chitinophagia</taxon>
        <taxon>Chitinophagales</taxon>
        <taxon>Chitinophagaceae</taxon>
        <taxon>Filimonas</taxon>
    </lineage>
</organism>
<keyword evidence="3" id="KW-1185">Reference proteome</keyword>
<evidence type="ECO:0008006" key="4">
    <source>
        <dbReference type="Google" id="ProtNLM"/>
    </source>
</evidence>
<evidence type="ECO:0000313" key="3">
    <source>
        <dbReference type="Proteomes" id="UP000627292"/>
    </source>
</evidence>
<reference evidence="2" key="1">
    <citation type="journal article" date="2014" name="Int. J. Syst. Evol. Microbiol.">
        <title>Complete genome sequence of Corynebacterium casei LMG S-19264T (=DSM 44701T), isolated from a smear-ripened cheese.</title>
        <authorList>
            <consortium name="US DOE Joint Genome Institute (JGI-PGF)"/>
            <person name="Walter F."/>
            <person name="Albersmeier A."/>
            <person name="Kalinowski J."/>
            <person name="Ruckert C."/>
        </authorList>
    </citation>
    <scope>NUCLEOTIDE SEQUENCE</scope>
    <source>
        <strain evidence="2">CGMCC 1.15290</strain>
    </source>
</reference>
<dbReference type="AlphaFoldDB" id="A0A917MUV9"/>
<sequence length="136" mass="14666">MKKPLLMALLAVGMLMCNHTWAQSKTGTICFIRATGYVGSAVNFKVYIDDSLACKLKNKTYSLHSVAAGSHTVSAKGSGLSNGKKSAPFTIQVEEGKTTYVDVVWANDVSVQEITKNSADVKLKQTKQNTKCSTTE</sequence>
<protein>
    <recommendedName>
        <fullName evidence="4">DUF2846 domain-containing protein</fullName>
    </recommendedName>
</protein>
<feature type="chain" id="PRO_5037564814" description="DUF2846 domain-containing protein" evidence="1">
    <location>
        <begin position="23"/>
        <end position="136"/>
    </location>
</feature>
<accession>A0A917MUV9</accession>
<feature type="signal peptide" evidence="1">
    <location>
        <begin position="1"/>
        <end position="22"/>
    </location>
</feature>
<evidence type="ECO:0000313" key="2">
    <source>
        <dbReference type="EMBL" id="GGH65238.1"/>
    </source>
</evidence>
<comment type="caution">
    <text evidence="2">The sequence shown here is derived from an EMBL/GenBank/DDBJ whole genome shotgun (WGS) entry which is preliminary data.</text>
</comment>